<evidence type="ECO:0000256" key="7">
    <source>
        <dbReference type="ARBA" id="ARBA00023136"/>
    </source>
</evidence>
<feature type="transmembrane region" description="Helical" evidence="8">
    <location>
        <begin position="293"/>
        <end position="312"/>
    </location>
</feature>
<protein>
    <submittedName>
        <fullName evidence="9">Spore germination protein</fullName>
    </submittedName>
</protein>
<dbReference type="PANTHER" id="PTHR34975:SF2">
    <property type="entry name" value="SPORE GERMINATION PROTEIN A2"/>
    <property type="match status" value="1"/>
</dbReference>
<organism evidence="9 10">
    <name type="scientific">Paenibacillus barengoltzii J12</name>
    <dbReference type="NCBI Taxonomy" id="935846"/>
    <lineage>
        <taxon>Bacteria</taxon>
        <taxon>Bacillati</taxon>
        <taxon>Bacillota</taxon>
        <taxon>Bacilli</taxon>
        <taxon>Bacillales</taxon>
        <taxon>Paenibacillaceae</taxon>
        <taxon>Paenibacillus</taxon>
    </lineage>
</organism>
<evidence type="ECO:0000256" key="3">
    <source>
        <dbReference type="ARBA" id="ARBA00022448"/>
    </source>
</evidence>
<dbReference type="EMBL" id="FXAE01000027">
    <property type="protein sequence ID" value="SMF36560.1"/>
    <property type="molecule type" value="Genomic_DNA"/>
</dbReference>
<comment type="subcellular location">
    <subcellularLocation>
        <location evidence="1">Membrane</location>
        <topology evidence="1">Multi-pass membrane protein</topology>
    </subcellularLocation>
</comment>
<evidence type="ECO:0000256" key="8">
    <source>
        <dbReference type="SAM" id="Phobius"/>
    </source>
</evidence>
<feature type="transmembrane region" description="Helical" evidence="8">
    <location>
        <begin position="179"/>
        <end position="196"/>
    </location>
</feature>
<sequence>MDRSIQVIIVHILIHLGIVFFIFPTTIIDCTKEAHWISILLGFLLHWFLIYIYTKGLSRFEGQNLMDIYLQYGKLLTAIFLLPLFVYLSMLASVTIRAYAETISLVFLSYTPLWATMLLIAIISAFISSLDIHALFRTGILMGVIFFPLILFVLCMAFQNVDWHYVFPLWSNDFSFLTNPKYMESTFACGFMYLGFIQPSIRYNRKKILWWSITLIPFYLIAVYIPVLTFGEDTAAKFYFPFITAVDTIDITWLMFDRITMFFLLCTVTFFMLFVSLTVWVNTEILKRCLPKTVRTPYIVIALHLLIFISGIKIRDLQEVDFLFDVNAWLHTYNYLVIPFSIYILGWISRRKAATAV</sequence>
<evidence type="ECO:0000256" key="4">
    <source>
        <dbReference type="ARBA" id="ARBA00022544"/>
    </source>
</evidence>
<feature type="transmembrane region" description="Helical" evidence="8">
    <location>
        <begin position="34"/>
        <end position="54"/>
    </location>
</feature>
<keyword evidence="6 8" id="KW-1133">Transmembrane helix</keyword>
<feature type="transmembrane region" description="Helical" evidence="8">
    <location>
        <begin position="332"/>
        <end position="349"/>
    </location>
</feature>
<keyword evidence="7 8" id="KW-0472">Membrane</keyword>
<evidence type="ECO:0000256" key="5">
    <source>
        <dbReference type="ARBA" id="ARBA00022692"/>
    </source>
</evidence>
<dbReference type="Pfam" id="PF03845">
    <property type="entry name" value="Spore_permease"/>
    <property type="match status" value="1"/>
</dbReference>
<comment type="caution">
    <text evidence="9">The sequence shown here is derived from an EMBL/GenBank/DDBJ whole genome shotgun (WGS) entry which is preliminary data.</text>
</comment>
<feature type="transmembrane region" description="Helical" evidence="8">
    <location>
        <begin position="139"/>
        <end position="159"/>
    </location>
</feature>
<evidence type="ECO:0000256" key="1">
    <source>
        <dbReference type="ARBA" id="ARBA00004141"/>
    </source>
</evidence>
<comment type="similarity">
    <text evidence="2">Belongs to the amino acid-polyamine-organocation (APC) superfamily. Spore germination protein (SGP) (TC 2.A.3.9) family.</text>
</comment>
<feature type="transmembrane region" description="Helical" evidence="8">
    <location>
        <begin position="105"/>
        <end position="127"/>
    </location>
</feature>
<feature type="transmembrane region" description="Helical" evidence="8">
    <location>
        <begin position="7"/>
        <end position="28"/>
    </location>
</feature>
<reference evidence="9 10" key="1">
    <citation type="submission" date="2017-04" db="EMBL/GenBank/DDBJ databases">
        <authorList>
            <person name="Varghese N."/>
            <person name="Submissions S."/>
        </authorList>
    </citation>
    <scope>NUCLEOTIDE SEQUENCE [LARGE SCALE GENOMIC DNA]</scope>
    <source>
        <strain evidence="9 10">J12</strain>
    </source>
</reference>
<feature type="transmembrane region" description="Helical" evidence="8">
    <location>
        <begin position="208"/>
        <end position="227"/>
    </location>
</feature>
<dbReference type="InterPro" id="IPR004761">
    <property type="entry name" value="Spore_GerAB"/>
</dbReference>
<keyword evidence="3" id="KW-0813">Transport</keyword>
<feature type="transmembrane region" description="Helical" evidence="8">
    <location>
        <begin position="75"/>
        <end position="99"/>
    </location>
</feature>
<dbReference type="PANTHER" id="PTHR34975">
    <property type="entry name" value="SPORE GERMINATION PROTEIN A2"/>
    <property type="match status" value="1"/>
</dbReference>
<proteinExistence type="inferred from homology"/>
<dbReference type="RefSeq" id="WP_176221949.1">
    <property type="nucleotide sequence ID" value="NZ_FXAE01000027.1"/>
</dbReference>
<feature type="transmembrane region" description="Helical" evidence="8">
    <location>
        <begin position="259"/>
        <end position="281"/>
    </location>
</feature>
<keyword evidence="10" id="KW-1185">Reference proteome</keyword>
<evidence type="ECO:0000313" key="9">
    <source>
        <dbReference type="EMBL" id="SMF36560.1"/>
    </source>
</evidence>
<dbReference type="Proteomes" id="UP000192939">
    <property type="component" value="Unassembled WGS sequence"/>
</dbReference>
<evidence type="ECO:0000256" key="6">
    <source>
        <dbReference type="ARBA" id="ARBA00022989"/>
    </source>
</evidence>
<evidence type="ECO:0000256" key="2">
    <source>
        <dbReference type="ARBA" id="ARBA00007998"/>
    </source>
</evidence>
<evidence type="ECO:0000313" key="10">
    <source>
        <dbReference type="Proteomes" id="UP000192939"/>
    </source>
</evidence>
<gene>
    <name evidence="9" type="ORF">SAMN02744124_02637</name>
</gene>
<accession>A0ABY1LZB0</accession>
<keyword evidence="5 8" id="KW-0812">Transmembrane</keyword>
<keyword evidence="4" id="KW-0309">Germination</keyword>
<name>A0ABY1LZB0_9BACL</name>